<keyword evidence="2" id="KW-0812">Transmembrane</keyword>
<dbReference type="InterPro" id="IPR012910">
    <property type="entry name" value="Plug_dom"/>
</dbReference>
<dbReference type="EMBL" id="VVIQ01000002">
    <property type="protein sequence ID" value="MUL27083.1"/>
    <property type="molecule type" value="Genomic_DNA"/>
</dbReference>
<evidence type="ECO:0000259" key="5">
    <source>
        <dbReference type="Pfam" id="PF07715"/>
    </source>
</evidence>
<comment type="subcellular location">
    <subcellularLocation>
        <location evidence="2">Cell outer membrane</location>
        <topology evidence="2">Multi-pass membrane protein</topology>
    </subcellularLocation>
</comment>
<proteinExistence type="inferred from homology"/>
<evidence type="ECO:0000256" key="1">
    <source>
        <dbReference type="ARBA" id="ARBA00022729"/>
    </source>
</evidence>
<keyword evidence="2" id="KW-0998">Cell outer membrane</keyword>
<dbReference type="Gene3D" id="2.170.130.10">
    <property type="entry name" value="TonB-dependent receptor, plug domain"/>
    <property type="match status" value="1"/>
</dbReference>
<dbReference type="SUPFAM" id="SSF56935">
    <property type="entry name" value="Porins"/>
    <property type="match status" value="1"/>
</dbReference>
<evidence type="ECO:0000313" key="6">
    <source>
        <dbReference type="EMBL" id="MUL27083.1"/>
    </source>
</evidence>
<feature type="domain" description="TonB-dependent receptor plug" evidence="5">
    <location>
        <begin position="503"/>
        <end position="589"/>
    </location>
</feature>
<dbReference type="InterPro" id="IPR039426">
    <property type="entry name" value="TonB-dep_rcpt-like"/>
</dbReference>
<dbReference type="GO" id="GO:0009279">
    <property type="term" value="C:cell outer membrane"/>
    <property type="evidence" value="ECO:0007669"/>
    <property type="project" value="UniProtKB-SubCell"/>
</dbReference>
<comment type="caution">
    <text evidence="6">The sequence shown here is derived from an EMBL/GenBank/DDBJ whole genome shotgun (WGS) entry which is preliminary data.</text>
</comment>
<keyword evidence="2" id="KW-0813">Transport</keyword>
<dbReference type="GO" id="GO:0044718">
    <property type="term" value="P:siderophore transmembrane transport"/>
    <property type="evidence" value="ECO:0007669"/>
    <property type="project" value="TreeGrafter"/>
</dbReference>
<dbReference type="InterPro" id="IPR037066">
    <property type="entry name" value="Plug_dom_sf"/>
</dbReference>
<dbReference type="InterPro" id="IPR002890">
    <property type="entry name" value="MG2"/>
</dbReference>
<organism evidence="6 7">
    <name type="scientific">Prevotella vespertina</name>
    <dbReference type="NCBI Taxonomy" id="2608404"/>
    <lineage>
        <taxon>Bacteria</taxon>
        <taxon>Pseudomonadati</taxon>
        <taxon>Bacteroidota</taxon>
        <taxon>Bacteroidia</taxon>
        <taxon>Bacteroidales</taxon>
        <taxon>Prevotellaceae</taxon>
        <taxon>Prevotella</taxon>
    </lineage>
</organism>
<keyword evidence="2" id="KW-0472">Membrane</keyword>
<reference evidence="6 7" key="1">
    <citation type="submission" date="2019-09" db="EMBL/GenBank/DDBJ databases">
        <title>Prevotella A2879 sp. nov., isolated from an abscess of a patient.</title>
        <authorList>
            <person name="Buhl M."/>
            <person name="Oberhettinger P."/>
        </authorList>
    </citation>
    <scope>NUCLEOTIDE SEQUENCE [LARGE SCALE GENOMIC DNA]</scope>
    <source>
        <strain evidence="6 7">A2879</strain>
    </source>
</reference>
<feature type="domain" description="Macroglobulin" evidence="4">
    <location>
        <begin position="42"/>
        <end position="125"/>
    </location>
</feature>
<dbReference type="RefSeq" id="WP_155715129.1">
    <property type="nucleotide sequence ID" value="NZ_VVIQ01000002.1"/>
</dbReference>
<dbReference type="Pfam" id="PF07715">
    <property type="entry name" value="Plug"/>
    <property type="match status" value="1"/>
</dbReference>
<dbReference type="PANTHER" id="PTHR30069:SF29">
    <property type="entry name" value="HEMOGLOBIN AND HEMOGLOBIN-HAPTOGLOBIN-BINDING PROTEIN 1-RELATED"/>
    <property type="match status" value="1"/>
</dbReference>
<comment type="similarity">
    <text evidence="2">Belongs to the TonB-dependent receptor family.</text>
</comment>
<evidence type="ECO:0000256" key="2">
    <source>
        <dbReference type="PROSITE-ProRule" id="PRU01360"/>
    </source>
</evidence>
<dbReference type="Pfam" id="PF01835">
    <property type="entry name" value="MG2"/>
    <property type="match status" value="1"/>
</dbReference>
<keyword evidence="1 3" id="KW-0732">Signal</keyword>
<dbReference type="PANTHER" id="PTHR30069">
    <property type="entry name" value="TONB-DEPENDENT OUTER MEMBRANE RECEPTOR"/>
    <property type="match status" value="1"/>
</dbReference>
<dbReference type="Proteomes" id="UP000482295">
    <property type="component" value="Unassembled WGS sequence"/>
</dbReference>
<name>A0A7C9HD18_9BACT</name>
<accession>A0A7C9HD18</accession>
<dbReference type="AlphaFoldDB" id="A0A7C9HD18"/>
<protein>
    <submittedName>
        <fullName evidence="6">TonB-dependent receptor plug domain-containing protein</fullName>
    </submittedName>
</protein>
<dbReference type="GO" id="GO:0015344">
    <property type="term" value="F:siderophore uptake transmembrane transporter activity"/>
    <property type="evidence" value="ECO:0007669"/>
    <property type="project" value="TreeGrafter"/>
</dbReference>
<feature type="chain" id="PRO_5028824994" evidence="3">
    <location>
        <begin position="21"/>
        <end position="671"/>
    </location>
</feature>
<keyword evidence="6" id="KW-0675">Receptor</keyword>
<dbReference type="GO" id="GO:0004866">
    <property type="term" value="F:endopeptidase inhibitor activity"/>
    <property type="evidence" value="ECO:0007669"/>
    <property type="project" value="InterPro"/>
</dbReference>
<dbReference type="Gene3D" id="2.60.40.1930">
    <property type="match status" value="1"/>
</dbReference>
<evidence type="ECO:0000256" key="3">
    <source>
        <dbReference type="SAM" id="SignalP"/>
    </source>
</evidence>
<sequence length="671" mass="75695">MMKRIIFSYLILLVSLTLSAQTGNPFYDHIIHQANVFPQEKTYVCTDASCYQAGQRVSLRVFVVNAISHQPTDMSQYVYVELLNPERVVIKRIRLLQDQQTFTGYIDIPDNAAKGRYLLRAYTRNMTNVKGYESTKSIFVGGVGELLSAFNNDLQDSIKATSNNYLTINKQKDNIKVTIKDSLLATKGELWLLGHCRSVPFYFAKVSPQKVLVFPIKDFIQDGIHSFLLLDSDLNKIDEQQCFINQKREFCNLSVSLDTTSQTSNGTLPCTITAPELHPDETMDVAIRFVKSLPEENRDGYSNILSHLLIDEDMRYALEQPASLLQDPRLDNFVKYHSWQRYNLSDVLKEQYQQPLIKVETNAEIRGKVETLIGHRPIKGGMVNLISPNRGFCAAVKTDEKGQFVFDGMDYPDGTQYVLNAFTKADKAWVKLYLDEDSYPSFTATLPPFKWLHNSDSLVEEEPLNVTDGSIKMDEVHVFSHRPSYASRSDAYARTADYSFGLRDIEDVGATCLHELLRRIPGVTVEFGKCYVRGAMTIEGRHPAAIAIDGIFANEDYDLDNIQMADVERVDVFKTGSTVLWGTAGGMGVISIATKKGNYNVTSVPLTNTKSFTTLGYQIPQPFTPNQLTAYWQPVMRGTSFKIALPALLNSDYHLIIEGVTSEGRLVYYAR</sequence>
<dbReference type="PROSITE" id="PS52016">
    <property type="entry name" value="TONB_DEPENDENT_REC_3"/>
    <property type="match status" value="1"/>
</dbReference>
<evidence type="ECO:0000259" key="4">
    <source>
        <dbReference type="Pfam" id="PF01835"/>
    </source>
</evidence>
<keyword evidence="2" id="KW-1134">Transmembrane beta strand</keyword>
<keyword evidence="7" id="KW-1185">Reference proteome</keyword>
<feature type="signal peptide" evidence="3">
    <location>
        <begin position="1"/>
        <end position="20"/>
    </location>
</feature>
<evidence type="ECO:0000313" key="7">
    <source>
        <dbReference type="Proteomes" id="UP000482295"/>
    </source>
</evidence>
<gene>
    <name evidence="6" type="ORF">F0475_01805</name>
</gene>